<protein>
    <submittedName>
        <fullName evidence="5">AraC family transcriptional regulator</fullName>
    </submittedName>
</protein>
<feature type="domain" description="HTH araC/xylS-type" evidence="4">
    <location>
        <begin position="41"/>
        <end position="139"/>
    </location>
</feature>
<dbReference type="Gene3D" id="1.10.10.60">
    <property type="entry name" value="Homeodomain-like"/>
    <property type="match status" value="2"/>
</dbReference>
<dbReference type="KEGG" id="blut:EW640_11720"/>
<dbReference type="PROSITE" id="PS01124">
    <property type="entry name" value="HTH_ARAC_FAMILY_2"/>
    <property type="match status" value="1"/>
</dbReference>
<dbReference type="PANTHER" id="PTHR46796">
    <property type="entry name" value="HTH-TYPE TRANSCRIPTIONAL ACTIVATOR RHAS-RELATED"/>
    <property type="match status" value="1"/>
</dbReference>
<reference evidence="5 6" key="1">
    <citation type="submission" date="2019-02" db="EMBL/GenBank/DDBJ databases">
        <title>Complete Genome Sequence and Methylome Analysis of Brevibacterium luteolum NEB1784.</title>
        <authorList>
            <person name="Fomenkov A."/>
            <person name="Roberts R.J."/>
        </authorList>
    </citation>
    <scope>NUCLEOTIDE SEQUENCE [LARGE SCALE GENOMIC DNA]</scope>
    <source>
        <strain evidence="5 6">NEB1784</strain>
    </source>
</reference>
<keyword evidence="2" id="KW-0238">DNA-binding</keyword>
<organism evidence="5 6">
    <name type="scientific">Brevibacterium luteolum</name>
    <dbReference type="NCBI Taxonomy" id="199591"/>
    <lineage>
        <taxon>Bacteria</taxon>
        <taxon>Bacillati</taxon>
        <taxon>Actinomycetota</taxon>
        <taxon>Actinomycetes</taxon>
        <taxon>Micrococcales</taxon>
        <taxon>Brevibacteriaceae</taxon>
        <taxon>Brevibacterium</taxon>
    </lineage>
</organism>
<evidence type="ECO:0000256" key="3">
    <source>
        <dbReference type="ARBA" id="ARBA00023163"/>
    </source>
</evidence>
<evidence type="ECO:0000313" key="6">
    <source>
        <dbReference type="Proteomes" id="UP000501518"/>
    </source>
</evidence>
<proteinExistence type="predicted"/>
<dbReference type="SUPFAM" id="SSF46689">
    <property type="entry name" value="Homeodomain-like"/>
    <property type="match status" value="2"/>
</dbReference>
<name>A0A6G8KZ55_9MICO</name>
<dbReference type="Proteomes" id="UP000501518">
    <property type="component" value="Chromosome"/>
</dbReference>
<evidence type="ECO:0000256" key="2">
    <source>
        <dbReference type="ARBA" id="ARBA00023125"/>
    </source>
</evidence>
<dbReference type="AlphaFoldDB" id="A0A6G8KZ55"/>
<accession>A0A6G8KZ55</accession>
<dbReference type="InterPro" id="IPR018060">
    <property type="entry name" value="HTH_AraC"/>
</dbReference>
<dbReference type="RefSeq" id="WP_420899048.1">
    <property type="nucleotide sequence ID" value="NZ_CP035810.1"/>
</dbReference>
<dbReference type="InterPro" id="IPR009057">
    <property type="entry name" value="Homeodomain-like_sf"/>
</dbReference>
<dbReference type="GO" id="GO:0043565">
    <property type="term" value="F:sequence-specific DNA binding"/>
    <property type="evidence" value="ECO:0007669"/>
    <property type="project" value="InterPro"/>
</dbReference>
<keyword evidence="3" id="KW-0804">Transcription</keyword>
<dbReference type="InterPro" id="IPR050204">
    <property type="entry name" value="AraC_XylS_family_regulators"/>
</dbReference>
<gene>
    <name evidence="5" type="ORF">EW640_11720</name>
</gene>
<dbReference type="GO" id="GO:0003700">
    <property type="term" value="F:DNA-binding transcription factor activity"/>
    <property type="evidence" value="ECO:0007669"/>
    <property type="project" value="InterPro"/>
</dbReference>
<dbReference type="PANTHER" id="PTHR46796:SF13">
    <property type="entry name" value="HTH-TYPE TRANSCRIPTIONAL ACTIVATOR RHAS"/>
    <property type="match status" value="1"/>
</dbReference>
<dbReference type="Pfam" id="PF12833">
    <property type="entry name" value="HTH_18"/>
    <property type="match status" value="1"/>
</dbReference>
<evidence type="ECO:0000259" key="4">
    <source>
        <dbReference type="PROSITE" id="PS01124"/>
    </source>
</evidence>
<keyword evidence="1" id="KW-0805">Transcription regulation</keyword>
<dbReference type="EMBL" id="CP035810">
    <property type="protein sequence ID" value="QIN29865.1"/>
    <property type="molecule type" value="Genomic_DNA"/>
</dbReference>
<evidence type="ECO:0000313" key="5">
    <source>
        <dbReference type="EMBL" id="QIN29865.1"/>
    </source>
</evidence>
<dbReference type="SMART" id="SM00342">
    <property type="entry name" value="HTH_ARAC"/>
    <property type="match status" value="1"/>
</dbReference>
<sequence>MNIRCKENQRVRTGDEGQEAEGRLLDFRTSAFPRATRAEVRTVLVGIHSDPSRGWTVSELAELACLSPSALYRAFVRDVGLTPMAWLGHIRVAEMARLLWETGDSVQVIARLVGWENRGHATRQFKMRMGMTPSQYRSARNHASGRTCLLCGRELLACTAMECAE</sequence>
<evidence type="ECO:0000256" key="1">
    <source>
        <dbReference type="ARBA" id="ARBA00023015"/>
    </source>
</evidence>